<evidence type="ECO:0000313" key="3">
    <source>
        <dbReference type="EMBL" id="KAI1237345.1"/>
    </source>
</evidence>
<keyword evidence="4" id="KW-1185">Reference proteome</keyword>
<protein>
    <submittedName>
        <fullName evidence="2">Uncharacterized protein</fullName>
    </submittedName>
</protein>
<proteinExistence type="predicted"/>
<evidence type="ECO:0000313" key="2">
    <source>
        <dbReference type="EMBL" id="KAG0128556.1"/>
    </source>
</evidence>
<feature type="compositionally biased region" description="Polar residues" evidence="1">
    <location>
        <begin position="138"/>
        <end position="150"/>
    </location>
</feature>
<organism evidence="2">
    <name type="scientific">Lamprotornis superbus</name>
    <dbReference type="NCBI Taxonomy" id="245042"/>
    <lineage>
        <taxon>Eukaryota</taxon>
        <taxon>Metazoa</taxon>
        <taxon>Chordata</taxon>
        <taxon>Craniata</taxon>
        <taxon>Vertebrata</taxon>
        <taxon>Euteleostomi</taxon>
        <taxon>Archelosauria</taxon>
        <taxon>Archosauria</taxon>
        <taxon>Dinosauria</taxon>
        <taxon>Saurischia</taxon>
        <taxon>Theropoda</taxon>
        <taxon>Coelurosauria</taxon>
        <taxon>Aves</taxon>
        <taxon>Neognathae</taxon>
        <taxon>Neoaves</taxon>
        <taxon>Telluraves</taxon>
        <taxon>Australaves</taxon>
        <taxon>Passeriformes</taxon>
        <taxon>Sturnidae</taxon>
        <taxon>Lamprotornis</taxon>
    </lineage>
</organism>
<evidence type="ECO:0000313" key="4">
    <source>
        <dbReference type="Proteomes" id="UP000618051"/>
    </source>
</evidence>
<dbReference type="Proteomes" id="UP000618051">
    <property type="component" value="Unassembled WGS sequence"/>
</dbReference>
<sequence length="159" mass="18317">MLGYGDHQGQRETKVYMDPRVRWGAKDLLVLLAQVVFQEQEEKKERLGFQVPKDRKVTWARRETLGPRDLWVLRECKGPQERQVSKVQLDYVDLLEVLALMADLDLQGKWEQRETGASQLALVILYESWEETGGAEWKSSTKGSGEQYVTTAGPRERPP</sequence>
<reference evidence="2" key="1">
    <citation type="submission" date="2020-10" db="EMBL/GenBank/DDBJ databases">
        <title>Feather gene expression reveals the developmental basis of iridescence in African starlings.</title>
        <authorList>
            <person name="Rubenstein D.R."/>
        </authorList>
    </citation>
    <scope>NUCLEOTIDE SEQUENCE</scope>
    <source>
        <strain evidence="2">SS15</strain>
        <tissue evidence="2">Liver</tissue>
    </source>
</reference>
<name>A0A835NZ75_9PASS</name>
<feature type="region of interest" description="Disordered" evidence="1">
    <location>
        <begin position="134"/>
        <end position="159"/>
    </location>
</feature>
<reference evidence="3" key="3">
    <citation type="submission" date="2022-01" db="EMBL/GenBank/DDBJ databases">
        <authorList>
            <person name="Rubenstein D.R."/>
        </authorList>
    </citation>
    <scope>NUCLEOTIDE SEQUENCE</scope>
    <source>
        <strain evidence="3">SS15</strain>
        <tissue evidence="3">Liver</tissue>
    </source>
</reference>
<reference evidence="3 4" key="2">
    <citation type="journal article" date="2021" name="J. Hered.">
        <title>Feather Gene Expression Elucidates the Developmental Basis of Plumage Iridescence in African Starlings.</title>
        <authorList>
            <person name="Rubenstein D.R."/>
            <person name="Corvelo A."/>
            <person name="MacManes M.D."/>
            <person name="Maia R."/>
            <person name="Narzisi G."/>
            <person name="Rousaki A."/>
            <person name="Vandenabeele P."/>
            <person name="Shawkey M.D."/>
            <person name="Solomon J."/>
        </authorList>
    </citation>
    <scope>NUCLEOTIDE SEQUENCE [LARGE SCALE GENOMIC DNA]</scope>
    <source>
        <strain evidence="3">SS15</strain>
    </source>
</reference>
<dbReference type="EMBL" id="JADDUC020000008">
    <property type="protein sequence ID" value="KAI1237345.1"/>
    <property type="molecule type" value="Genomic_DNA"/>
</dbReference>
<accession>A0A835NZ75</accession>
<evidence type="ECO:0000256" key="1">
    <source>
        <dbReference type="SAM" id="MobiDB-lite"/>
    </source>
</evidence>
<dbReference type="AlphaFoldDB" id="A0A835NZ75"/>
<dbReference type="EMBL" id="JADDUC010000013">
    <property type="protein sequence ID" value="KAG0128556.1"/>
    <property type="molecule type" value="Genomic_DNA"/>
</dbReference>
<comment type="caution">
    <text evidence="2">The sequence shown here is derived from an EMBL/GenBank/DDBJ whole genome shotgun (WGS) entry which is preliminary data.</text>
</comment>
<gene>
    <name evidence="3" type="ORF">IHE44_0014610</name>
    <name evidence="2" type="ORF">IHE44_001500</name>
</gene>